<keyword evidence="2" id="KW-0378">Hydrolase</keyword>
<keyword evidence="1" id="KW-0479">Metal-binding</keyword>
<evidence type="ECO:0000313" key="4">
    <source>
        <dbReference type="EMBL" id="GIN98205.1"/>
    </source>
</evidence>
<accession>A0ABQ4L2V3</accession>
<dbReference type="InterPro" id="IPR011330">
    <property type="entry name" value="Glyco_hydro/deAcase_b/a-brl"/>
</dbReference>
<proteinExistence type="predicted"/>
<organism evidence="4 5">
    <name type="scientific">Siminovitchia terrae</name>
    <name type="common">Bacillus terrae</name>
    <dbReference type="NCBI Taxonomy" id="1914933"/>
    <lineage>
        <taxon>Bacteria</taxon>
        <taxon>Bacillati</taxon>
        <taxon>Bacillota</taxon>
        <taxon>Bacilli</taxon>
        <taxon>Bacillales</taxon>
        <taxon>Bacillaceae</taxon>
        <taxon>Siminovitchia</taxon>
    </lineage>
</organism>
<gene>
    <name evidence="4" type="ORF">J6TS1_40750</name>
</gene>
<reference evidence="4 5" key="1">
    <citation type="submission" date="2021-03" db="EMBL/GenBank/DDBJ databases">
        <title>Antimicrobial resistance genes in bacteria isolated from Japanese honey, and their potential for conferring macrolide and lincosamide resistance in the American foulbrood pathogen Paenibacillus larvae.</title>
        <authorList>
            <person name="Okamoto M."/>
            <person name="Kumagai M."/>
            <person name="Kanamori H."/>
            <person name="Takamatsu D."/>
        </authorList>
    </citation>
    <scope>NUCLEOTIDE SEQUENCE [LARGE SCALE GENOMIC DNA]</scope>
    <source>
        <strain evidence="4 5">J6TS1</strain>
    </source>
</reference>
<evidence type="ECO:0000313" key="5">
    <source>
        <dbReference type="Proteomes" id="UP000680670"/>
    </source>
</evidence>
<dbReference type="Proteomes" id="UP000680670">
    <property type="component" value="Unassembled WGS sequence"/>
</dbReference>
<keyword evidence="5" id="KW-1185">Reference proteome</keyword>
<dbReference type="PANTHER" id="PTHR10587">
    <property type="entry name" value="GLYCOSYL TRANSFERASE-RELATED"/>
    <property type="match status" value="1"/>
</dbReference>
<dbReference type="Gene3D" id="3.20.20.370">
    <property type="entry name" value="Glycoside hydrolase/deacetylase"/>
    <property type="match status" value="1"/>
</dbReference>
<dbReference type="InterPro" id="IPR050248">
    <property type="entry name" value="Polysacc_deacetylase_ArnD"/>
</dbReference>
<dbReference type="CDD" id="cd10917">
    <property type="entry name" value="CE4_NodB_like_6s_7s"/>
    <property type="match status" value="1"/>
</dbReference>
<dbReference type="PROSITE" id="PS51677">
    <property type="entry name" value="NODB"/>
    <property type="match status" value="1"/>
</dbReference>
<protein>
    <recommendedName>
        <fullName evidence="3">NodB homology domain-containing protein</fullName>
    </recommendedName>
</protein>
<comment type="caution">
    <text evidence="4">The sequence shown here is derived from an EMBL/GenBank/DDBJ whole genome shotgun (WGS) entry which is preliminary data.</text>
</comment>
<feature type="domain" description="NodB homology" evidence="3">
    <location>
        <begin position="1"/>
        <end position="140"/>
    </location>
</feature>
<dbReference type="RefSeq" id="WP_244862169.1">
    <property type="nucleotide sequence ID" value="NZ_BORI01000011.1"/>
</dbReference>
<dbReference type="PANTHER" id="PTHR10587:SF133">
    <property type="entry name" value="CHITIN DEACETYLASE 1-RELATED"/>
    <property type="match status" value="1"/>
</dbReference>
<sequence length="140" mass="16199">MAITFDDGPHPVYTPDILDTLSKYNAKATFFVMGAHAQKYPHLVHRQFLEGHEIANHTFNHVYGGQKNLKEELDRTANTIFHITGNKPTLFRPVGGNYNDFVIETAIDNEYLVVLWSWHQDTYDWKRPSVNRIVIKSLQT</sequence>
<dbReference type="EMBL" id="BORJ01000013">
    <property type="protein sequence ID" value="GIN98205.1"/>
    <property type="molecule type" value="Genomic_DNA"/>
</dbReference>
<name>A0ABQ4L2V3_SIMTE</name>
<dbReference type="Pfam" id="PF01522">
    <property type="entry name" value="Polysacc_deac_1"/>
    <property type="match status" value="1"/>
</dbReference>
<dbReference type="SUPFAM" id="SSF88713">
    <property type="entry name" value="Glycoside hydrolase/deacetylase"/>
    <property type="match status" value="1"/>
</dbReference>
<evidence type="ECO:0000256" key="2">
    <source>
        <dbReference type="ARBA" id="ARBA00022801"/>
    </source>
</evidence>
<dbReference type="InterPro" id="IPR002509">
    <property type="entry name" value="NODB_dom"/>
</dbReference>
<evidence type="ECO:0000259" key="3">
    <source>
        <dbReference type="PROSITE" id="PS51677"/>
    </source>
</evidence>
<evidence type="ECO:0000256" key="1">
    <source>
        <dbReference type="ARBA" id="ARBA00022723"/>
    </source>
</evidence>